<dbReference type="Pfam" id="PF04185">
    <property type="entry name" value="Phosphoesterase"/>
    <property type="match status" value="1"/>
</dbReference>
<accession>A0A1J5RX09</accession>
<dbReference type="Gene3D" id="3.40.720.10">
    <property type="entry name" value="Alkaline Phosphatase, subunit A"/>
    <property type="match status" value="1"/>
</dbReference>
<dbReference type="EMBL" id="MLJW01000195">
    <property type="protein sequence ID" value="OIQ94011.1"/>
    <property type="molecule type" value="Genomic_DNA"/>
</dbReference>
<dbReference type="InterPro" id="IPR017850">
    <property type="entry name" value="Alkaline_phosphatase_core_sf"/>
</dbReference>
<dbReference type="GO" id="GO:0009395">
    <property type="term" value="P:phospholipid catabolic process"/>
    <property type="evidence" value="ECO:0007669"/>
    <property type="project" value="TreeGrafter"/>
</dbReference>
<proteinExistence type="predicted"/>
<dbReference type="PANTHER" id="PTHR31956">
    <property type="entry name" value="NON-SPECIFIC PHOSPHOLIPASE C4-RELATED"/>
    <property type="match status" value="1"/>
</dbReference>
<reference evidence="2" key="1">
    <citation type="submission" date="2016-10" db="EMBL/GenBank/DDBJ databases">
        <title>Sequence of Gallionella enrichment culture.</title>
        <authorList>
            <person name="Poehlein A."/>
            <person name="Muehling M."/>
            <person name="Daniel R."/>
        </authorList>
    </citation>
    <scope>NUCLEOTIDE SEQUENCE</scope>
</reference>
<evidence type="ECO:0000256" key="1">
    <source>
        <dbReference type="ARBA" id="ARBA00022801"/>
    </source>
</evidence>
<dbReference type="GO" id="GO:0016788">
    <property type="term" value="F:hydrolase activity, acting on ester bonds"/>
    <property type="evidence" value="ECO:0007669"/>
    <property type="project" value="InterPro"/>
</dbReference>
<organism evidence="2">
    <name type="scientific">mine drainage metagenome</name>
    <dbReference type="NCBI Taxonomy" id="410659"/>
    <lineage>
        <taxon>unclassified sequences</taxon>
        <taxon>metagenomes</taxon>
        <taxon>ecological metagenomes</taxon>
    </lineage>
</organism>
<dbReference type="AlphaFoldDB" id="A0A1J5RX09"/>
<gene>
    <name evidence="2" type="ORF">GALL_240170</name>
</gene>
<dbReference type="PANTHER" id="PTHR31956:SF8">
    <property type="entry name" value="ACID PHOSPHATASE PHOA (AFU_ORTHOLOGUE AFUA_1G03570)"/>
    <property type="match status" value="1"/>
</dbReference>
<name>A0A1J5RX09_9ZZZZ</name>
<sequence>MNLKFGKTLLAAAMLSLAVSASADAMHGRDHEREIPRFDHVFIIMMENTGAQNVVGNPQMPMINRLINTFGYADNYYGVTHPSLPNYVAAISGSNWWSQSDDPTQQFNHSNIVDSLNARHISWAAYMQSIPYAGFTGQFSAGGASSALYVLKHDPFMLFKNVYANPQEASHVQPLRNLTQALRISDVAKYVWITPDVCHDMHGMSGSACPYSNTQLLYSQGDAFVGQMVKAIMQSPIWNNGNNVIFITWDEGDYDGNTANGGWANTQGAPDSPILQPGAQVFPQGGVYGGANVPLIVISSMHPYHMVDHQATNHYSMLKTIEESWDLPLLAFTSDDQVSDLASFFAN</sequence>
<protein>
    <submittedName>
        <fullName evidence="2">Phosphoesterase family protein</fullName>
    </submittedName>
</protein>
<comment type="caution">
    <text evidence="2">The sequence shown here is derived from an EMBL/GenBank/DDBJ whole genome shotgun (WGS) entry which is preliminary data.</text>
</comment>
<evidence type="ECO:0000313" key="2">
    <source>
        <dbReference type="EMBL" id="OIQ94011.1"/>
    </source>
</evidence>
<dbReference type="InterPro" id="IPR007312">
    <property type="entry name" value="Phosphoesterase"/>
</dbReference>
<keyword evidence="1" id="KW-0378">Hydrolase</keyword>